<evidence type="ECO:0000313" key="3">
    <source>
        <dbReference type="Proteomes" id="UP000249746"/>
    </source>
</evidence>
<dbReference type="AlphaFoldDB" id="A0A2W6MVW7"/>
<keyword evidence="3" id="KW-1185">Reference proteome</keyword>
<protein>
    <recommendedName>
        <fullName evidence="4">Anti-sigma-28 factor FlgM C-terminal domain-containing protein</fullName>
    </recommendedName>
</protein>
<feature type="region of interest" description="Disordered" evidence="1">
    <location>
        <begin position="1"/>
        <end position="44"/>
    </location>
</feature>
<proteinExistence type="predicted"/>
<comment type="caution">
    <text evidence="2">The sequence shown here is derived from an EMBL/GenBank/DDBJ whole genome shotgun (WGS) entry which is preliminary data.</text>
</comment>
<name>A0A2W6MVW7_9HELI</name>
<evidence type="ECO:0000313" key="2">
    <source>
        <dbReference type="EMBL" id="PZT48089.1"/>
    </source>
</evidence>
<organism evidence="2 3">
    <name type="scientific">Helicobacter valdiviensis</name>
    <dbReference type="NCBI Taxonomy" id="1458358"/>
    <lineage>
        <taxon>Bacteria</taxon>
        <taxon>Pseudomonadati</taxon>
        <taxon>Campylobacterota</taxon>
        <taxon>Epsilonproteobacteria</taxon>
        <taxon>Campylobacterales</taxon>
        <taxon>Helicobacteraceae</taxon>
        <taxon>Helicobacter</taxon>
    </lineage>
</organism>
<sequence>MVNNLLSNPTFSSTITQSRGNSSINNGKNENVNKQENVAQSAGNSRLEALKKSIQEGNYTIDIKGSAEKLAQNLLGE</sequence>
<accession>A0A2W6MVW7</accession>
<reference evidence="2 3" key="1">
    <citation type="submission" date="2017-03" db="EMBL/GenBank/DDBJ databases">
        <title>Genomic and clinical evidence uncovers the enterohepatic species Helicobacter valdiviensis as a potential human intestinal pathogen.</title>
        <authorList>
            <person name="Fresia P."/>
            <person name="Jara R."/>
            <person name="Sierra R."/>
            <person name="Ferres I."/>
            <person name="Greif G."/>
            <person name="Iraola G."/>
            <person name="Collado L."/>
        </authorList>
    </citation>
    <scope>NUCLEOTIDE SEQUENCE [LARGE SCALE GENOMIC DNA]</scope>
    <source>
        <strain evidence="2 3">WBE14</strain>
    </source>
</reference>
<gene>
    <name evidence="2" type="ORF">B6S12_05490</name>
</gene>
<dbReference type="SUPFAM" id="SSF101498">
    <property type="entry name" value="Anti-sigma factor FlgM"/>
    <property type="match status" value="1"/>
</dbReference>
<dbReference type="Proteomes" id="UP000249746">
    <property type="component" value="Unassembled WGS sequence"/>
</dbReference>
<evidence type="ECO:0008006" key="4">
    <source>
        <dbReference type="Google" id="ProtNLM"/>
    </source>
</evidence>
<dbReference type="OrthoDB" id="5325899at2"/>
<dbReference type="InterPro" id="IPR035890">
    <property type="entry name" value="Anti-sigma-28_factor_FlgM_sf"/>
</dbReference>
<dbReference type="RefSeq" id="WP_111229808.1">
    <property type="nucleotide sequence ID" value="NZ_NBIU01000013.1"/>
</dbReference>
<dbReference type="EMBL" id="NBIU01000013">
    <property type="protein sequence ID" value="PZT48089.1"/>
    <property type="molecule type" value="Genomic_DNA"/>
</dbReference>
<evidence type="ECO:0000256" key="1">
    <source>
        <dbReference type="SAM" id="MobiDB-lite"/>
    </source>
</evidence>